<sequence length="103" mass="11496">MYIIGPEDGISTKKNGPAISDVVVPYYTMIFSETRDNGCIGKGFCVAHILQLYVASDHANRNEIHQTRECFIEPSIIPFHLCPKLQCKCDSRIPSSVNSNFCT</sequence>
<organism evidence="1 2">
    <name type="scientific">Trichonephila clavipes</name>
    <name type="common">Golden silk orbweaver</name>
    <name type="synonym">Nephila clavipes</name>
    <dbReference type="NCBI Taxonomy" id="2585209"/>
    <lineage>
        <taxon>Eukaryota</taxon>
        <taxon>Metazoa</taxon>
        <taxon>Ecdysozoa</taxon>
        <taxon>Arthropoda</taxon>
        <taxon>Chelicerata</taxon>
        <taxon>Arachnida</taxon>
        <taxon>Araneae</taxon>
        <taxon>Araneomorphae</taxon>
        <taxon>Entelegynae</taxon>
        <taxon>Araneoidea</taxon>
        <taxon>Nephilidae</taxon>
        <taxon>Trichonephila</taxon>
    </lineage>
</organism>
<dbReference type="Proteomes" id="UP000887159">
    <property type="component" value="Unassembled WGS sequence"/>
</dbReference>
<reference evidence="1" key="1">
    <citation type="submission" date="2020-08" db="EMBL/GenBank/DDBJ databases">
        <title>Multicomponent nature underlies the extraordinary mechanical properties of spider dragline silk.</title>
        <authorList>
            <person name="Kono N."/>
            <person name="Nakamura H."/>
            <person name="Mori M."/>
            <person name="Yoshida Y."/>
            <person name="Ohtoshi R."/>
            <person name="Malay A.D."/>
            <person name="Moran D.A.P."/>
            <person name="Tomita M."/>
            <person name="Numata K."/>
            <person name="Arakawa K."/>
        </authorList>
    </citation>
    <scope>NUCLEOTIDE SEQUENCE</scope>
</reference>
<name>A0A8X6SUW9_TRICX</name>
<evidence type="ECO:0000313" key="1">
    <source>
        <dbReference type="EMBL" id="GFY17850.1"/>
    </source>
</evidence>
<gene>
    <name evidence="1" type="ORF">TNCV_1075851</name>
</gene>
<comment type="caution">
    <text evidence="1">The sequence shown here is derived from an EMBL/GenBank/DDBJ whole genome shotgun (WGS) entry which is preliminary data.</text>
</comment>
<accession>A0A8X6SUW9</accession>
<protein>
    <submittedName>
        <fullName evidence="1">Uncharacterized protein</fullName>
    </submittedName>
</protein>
<keyword evidence="2" id="KW-1185">Reference proteome</keyword>
<dbReference type="EMBL" id="BMAU01021346">
    <property type="protein sequence ID" value="GFY17850.1"/>
    <property type="molecule type" value="Genomic_DNA"/>
</dbReference>
<dbReference type="AlphaFoldDB" id="A0A8X6SUW9"/>
<proteinExistence type="predicted"/>
<evidence type="ECO:0000313" key="2">
    <source>
        <dbReference type="Proteomes" id="UP000887159"/>
    </source>
</evidence>